<feature type="transmembrane region" description="Helical" evidence="1">
    <location>
        <begin position="13"/>
        <end position="34"/>
    </location>
</feature>
<evidence type="ECO:0000256" key="1">
    <source>
        <dbReference type="SAM" id="Phobius"/>
    </source>
</evidence>
<evidence type="ECO:0000313" key="2">
    <source>
        <dbReference type="EMBL" id="EAL64084.1"/>
    </source>
</evidence>
<dbReference type="KEGG" id="ddi:DDB_G0286657"/>
<dbReference type="EMBL" id="AAFI02000089">
    <property type="protein sequence ID" value="EAL64084.1"/>
    <property type="molecule type" value="Genomic_DNA"/>
</dbReference>
<keyword evidence="3" id="KW-1185">Reference proteome</keyword>
<name>Q54LF9_DICDI</name>
<dbReference type="OMA" id="YITCCIA"/>
<reference evidence="2 3" key="1">
    <citation type="journal article" date="2005" name="Nature">
        <title>The genome of the social amoeba Dictyostelium discoideum.</title>
        <authorList>
            <consortium name="The Dictyostelium discoideum Sequencing Consortium"/>
            <person name="Eichinger L."/>
            <person name="Pachebat J.A."/>
            <person name="Glockner G."/>
            <person name="Rajandream M.A."/>
            <person name="Sucgang R."/>
            <person name="Berriman M."/>
            <person name="Song J."/>
            <person name="Olsen R."/>
            <person name="Szafranski K."/>
            <person name="Xu Q."/>
            <person name="Tunggal B."/>
            <person name="Kummerfeld S."/>
            <person name="Madera M."/>
            <person name="Konfortov B.A."/>
            <person name="Rivero F."/>
            <person name="Bankier A.T."/>
            <person name="Lehmann R."/>
            <person name="Hamlin N."/>
            <person name="Davies R."/>
            <person name="Gaudet P."/>
            <person name="Fey P."/>
            <person name="Pilcher K."/>
            <person name="Chen G."/>
            <person name="Saunders D."/>
            <person name="Sodergren E."/>
            <person name="Davis P."/>
            <person name="Kerhornou A."/>
            <person name="Nie X."/>
            <person name="Hall N."/>
            <person name="Anjard C."/>
            <person name="Hemphill L."/>
            <person name="Bason N."/>
            <person name="Farbrother P."/>
            <person name="Desany B."/>
            <person name="Just E."/>
            <person name="Morio T."/>
            <person name="Rost R."/>
            <person name="Churcher C."/>
            <person name="Cooper J."/>
            <person name="Haydock S."/>
            <person name="van Driessche N."/>
            <person name="Cronin A."/>
            <person name="Goodhead I."/>
            <person name="Muzny D."/>
            <person name="Mourier T."/>
            <person name="Pain A."/>
            <person name="Lu M."/>
            <person name="Harper D."/>
            <person name="Lindsay R."/>
            <person name="Hauser H."/>
            <person name="James K."/>
            <person name="Quiles M."/>
            <person name="Madan Babu M."/>
            <person name="Saito T."/>
            <person name="Buchrieser C."/>
            <person name="Wardroper A."/>
            <person name="Felder M."/>
            <person name="Thangavelu M."/>
            <person name="Johnson D."/>
            <person name="Knights A."/>
            <person name="Loulseged H."/>
            <person name="Mungall K."/>
            <person name="Oliver K."/>
            <person name="Price C."/>
            <person name="Quail M.A."/>
            <person name="Urushihara H."/>
            <person name="Hernandez J."/>
            <person name="Rabbinowitsch E."/>
            <person name="Steffen D."/>
            <person name="Sanders M."/>
            <person name="Ma J."/>
            <person name="Kohara Y."/>
            <person name="Sharp S."/>
            <person name="Simmonds M."/>
            <person name="Spiegler S."/>
            <person name="Tivey A."/>
            <person name="Sugano S."/>
            <person name="White B."/>
            <person name="Walker D."/>
            <person name="Woodward J."/>
            <person name="Winckler T."/>
            <person name="Tanaka Y."/>
            <person name="Shaulsky G."/>
            <person name="Schleicher M."/>
            <person name="Weinstock G."/>
            <person name="Rosenthal A."/>
            <person name="Cox E.C."/>
            <person name="Chisholm R.L."/>
            <person name="Gibbs R."/>
            <person name="Loomis W.F."/>
            <person name="Platzer M."/>
            <person name="Kay R.R."/>
            <person name="Williams J."/>
            <person name="Dear P.H."/>
            <person name="Noegel A.A."/>
            <person name="Barrell B."/>
            <person name="Kuspa A."/>
        </authorList>
    </citation>
    <scope>NUCLEOTIDE SEQUENCE [LARGE SCALE GENOMIC DNA]</scope>
    <source>
        <strain evidence="2 3">AX4</strain>
    </source>
</reference>
<dbReference type="RefSeq" id="XP_637602.1">
    <property type="nucleotide sequence ID" value="XM_632510.1"/>
</dbReference>
<feature type="transmembrane region" description="Helical" evidence="1">
    <location>
        <begin position="46"/>
        <end position="66"/>
    </location>
</feature>
<dbReference type="eggNOG" id="ENOG502RIJG">
    <property type="taxonomic scope" value="Eukaryota"/>
</dbReference>
<feature type="transmembrane region" description="Helical" evidence="1">
    <location>
        <begin position="78"/>
        <end position="96"/>
    </location>
</feature>
<keyword evidence="1" id="KW-0812">Transmembrane</keyword>
<comment type="caution">
    <text evidence="2">The sequence shown here is derived from an EMBL/GenBank/DDBJ whole genome shotgun (WGS) entry which is preliminary data.</text>
</comment>
<dbReference type="InParanoid" id="Q54LF9"/>
<evidence type="ECO:0000313" key="3">
    <source>
        <dbReference type="Proteomes" id="UP000002195"/>
    </source>
</evidence>
<dbReference type="VEuPathDB" id="AmoebaDB:DDB_G0286657"/>
<gene>
    <name evidence="2" type="ORF">DDB_G0286657</name>
</gene>
<dbReference type="dictyBase" id="DDB_G0286657"/>
<dbReference type="GeneID" id="8625742"/>
<accession>Q54LF9</accession>
<dbReference type="AlphaFoldDB" id="Q54LF9"/>
<keyword evidence="1" id="KW-1133">Transmembrane helix</keyword>
<evidence type="ECO:0008006" key="4">
    <source>
        <dbReference type="Google" id="ProtNLM"/>
    </source>
</evidence>
<dbReference type="PaxDb" id="44689-DDB0187077"/>
<proteinExistence type="predicted"/>
<sequence length="100" mass="11353">MLNKEALYTSLKVVYGLALVATPIWGTGVLLATLMMNDSGRFKNRFQYGCLYSFIATPIALTFSLYRLHYGDRRPLVALLPFITVSSYITCCIAFWKDKK</sequence>
<protein>
    <recommendedName>
        <fullName evidence="4">Transmembrane protein</fullName>
    </recommendedName>
</protein>
<dbReference type="Proteomes" id="UP000002195">
    <property type="component" value="Unassembled WGS sequence"/>
</dbReference>
<dbReference type="HOGENOM" id="CLU_165113_0_0_1"/>
<organism evidence="2 3">
    <name type="scientific">Dictyostelium discoideum</name>
    <name type="common">Social amoeba</name>
    <dbReference type="NCBI Taxonomy" id="44689"/>
    <lineage>
        <taxon>Eukaryota</taxon>
        <taxon>Amoebozoa</taxon>
        <taxon>Evosea</taxon>
        <taxon>Eumycetozoa</taxon>
        <taxon>Dictyostelia</taxon>
        <taxon>Dictyosteliales</taxon>
        <taxon>Dictyosteliaceae</taxon>
        <taxon>Dictyostelium</taxon>
    </lineage>
</organism>
<dbReference type="FunCoup" id="Q54LF9">
    <property type="interactions" value="877"/>
</dbReference>
<keyword evidence="1" id="KW-0472">Membrane</keyword>